<dbReference type="GO" id="GO:0005739">
    <property type="term" value="C:mitochondrion"/>
    <property type="evidence" value="ECO:0007669"/>
    <property type="project" value="TreeGrafter"/>
</dbReference>
<feature type="region of interest" description="Disordered" evidence="5">
    <location>
        <begin position="1"/>
        <end position="54"/>
    </location>
</feature>
<dbReference type="PANTHER" id="PTHR11088">
    <property type="entry name" value="TRNA DIMETHYLALLYLTRANSFERASE"/>
    <property type="match status" value="1"/>
</dbReference>
<reference evidence="6" key="1">
    <citation type="submission" date="2021-01" db="EMBL/GenBank/DDBJ databases">
        <authorList>
            <person name="Zahm M."/>
            <person name="Roques C."/>
            <person name="Cabau C."/>
            <person name="Klopp C."/>
            <person name="Donnadieu C."/>
            <person name="Jouanno E."/>
            <person name="Lampietro C."/>
            <person name="Louis A."/>
            <person name="Herpin A."/>
            <person name="Echchiki A."/>
            <person name="Berthelot C."/>
            <person name="Parey E."/>
            <person name="Roest-Crollius H."/>
            <person name="Braasch I."/>
            <person name="Postlethwait J."/>
            <person name="Bobe J."/>
            <person name="Montfort J."/>
            <person name="Bouchez O."/>
            <person name="Begum T."/>
            <person name="Mejri S."/>
            <person name="Adams A."/>
            <person name="Chen W.-J."/>
            <person name="Guiguen Y."/>
        </authorList>
    </citation>
    <scope>NUCLEOTIDE SEQUENCE</scope>
    <source>
        <strain evidence="6">YG-15Mar2019-1</strain>
        <tissue evidence="6">Brain</tissue>
    </source>
</reference>
<dbReference type="SUPFAM" id="SSF57667">
    <property type="entry name" value="beta-beta-alpha zinc fingers"/>
    <property type="match status" value="1"/>
</dbReference>
<protein>
    <recommendedName>
        <fullName evidence="8">tRNA isopentenyltransferase 1</fullName>
    </recommendedName>
</protein>
<sequence length="293" mass="32348">GGAGAAPAPGRGGSRNGGHAPPQQHPQDCQEPAGAAADGGAAQPAAGGAKGSGGGGGLGGPLRFPDACIFWLHSSLEALDKRLDSRVDEMLETGLLEELRGFHRRYNERKLQENSQDYQHGIFQSIGFKEFHEYLTADAGVSEEERARLLSKGIEALKQATRRYARKQNKWVRNRFLKRPGANVPPVFGLDVTDVSCWEKTVLMPALEVLESLQKGERPSMEPIRVQGEEQYNKRKWHDCELCNRVIIGDLEWTAHLKSRNHQFLVKKKRRSESAVDHQASVSDRQPAPECPS</sequence>
<feature type="region of interest" description="Disordered" evidence="5">
    <location>
        <begin position="269"/>
        <end position="293"/>
    </location>
</feature>
<evidence type="ECO:0008006" key="8">
    <source>
        <dbReference type="Google" id="ProtNLM"/>
    </source>
</evidence>
<evidence type="ECO:0000256" key="4">
    <source>
        <dbReference type="ARBA" id="ARBA00022840"/>
    </source>
</evidence>
<dbReference type="Gene3D" id="3.30.160.60">
    <property type="entry name" value="Classic Zinc Finger"/>
    <property type="match status" value="1"/>
</dbReference>
<dbReference type="Gene3D" id="3.40.50.300">
    <property type="entry name" value="P-loop containing nucleotide triphosphate hydrolases"/>
    <property type="match status" value="1"/>
</dbReference>
<dbReference type="PANTHER" id="PTHR11088:SF89">
    <property type="entry name" value="TRNA DIMETHYLALLYLTRANSFERASE"/>
    <property type="match status" value="1"/>
</dbReference>
<dbReference type="AlphaFoldDB" id="A0A9D3PFZ6"/>
<feature type="compositionally biased region" description="Low complexity" evidence="5">
    <location>
        <begin position="33"/>
        <end position="47"/>
    </location>
</feature>
<feature type="compositionally biased region" description="Gly residues" evidence="5">
    <location>
        <begin position="1"/>
        <end position="16"/>
    </location>
</feature>
<feature type="non-terminal residue" evidence="6">
    <location>
        <position position="1"/>
    </location>
</feature>
<evidence type="ECO:0000256" key="5">
    <source>
        <dbReference type="SAM" id="MobiDB-lite"/>
    </source>
</evidence>
<evidence type="ECO:0000313" key="7">
    <source>
        <dbReference type="Proteomes" id="UP001046870"/>
    </source>
</evidence>
<dbReference type="GO" id="GO:0052381">
    <property type="term" value="F:tRNA dimethylallyltransferase activity"/>
    <property type="evidence" value="ECO:0007669"/>
    <property type="project" value="TreeGrafter"/>
</dbReference>
<comment type="similarity">
    <text evidence="1">Belongs to the IPP transferase family.</text>
</comment>
<dbReference type="InterPro" id="IPR027417">
    <property type="entry name" value="P-loop_NTPase"/>
</dbReference>
<keyword evidence="4" id="KW-0067">ATP-binding</keyword>
<gene>
    <name evidence="6" type="ORF">MATL_G00230250</name>
</gene>
<keyword evidence="3" id="KW-0547">Nucleotide-binding</keyword>
<dbReference type="OrthoDB" id="775260at2759"/>
<dbReference type="InterPro" id="IPR039657">
    <property type="entry name" value="Dimethylallyltransferase"/>
</dbReference>
<evidence type="ECO:0000313" key="6">
    <source>
        <dbReference type="EMBL" id="KAG7457707.1"/>
    </source>
</evidence>
<evidence type="ECO:0000256" key="1">
    <source>
        <dbReference type="ARBA" id="ARBA00005842"/>
    </source>
</evidence>
<evidence type="ECO:0000256" key="2">
    <source>
        <dbReference type="ARBA" id="ARBA00022679"/>
    </source>
</evidence>
<dbReference type="GO" id="GO:0005524">
    <property type="term" value="F:ATP binding"/>
    <property type="evidence" value="ECO:0007669"/>
    <property type="project" value="UniProtKB-KW"/>
</dbReference>
<keyword evidence="2" id="KW-0808">Transferase</keyword>
<dbReference type="Pfam" id="PF01715">
    <property type="entry name" value="IPPT"/>
    <property type="match status" value="1"/>
</dbReference>
<proteinExistence type="inferred from homology"/>
<dbReference type="GO" id="GO:0006400">
    <property type="term" value="P:tRNA modification"/>
    <property type="evidence" value="ECO:0007669"/>
    <property type="project" value="TreeGrafter"/>
</dbReference>
<accession>A0A9D3PFZ6</accession>
<keyword evidence="7" id="KW-1185">Reference proteome</keyword>
<dbReference type="Proteomes" id="UP001046870">
    <property type="component" value="Chromosome 21"/>
</dbReference>
<dbReference type="InterPro" id="IPR036236">
    <property type="entry name" value="Znf_C2H2_sf"/>
</dbReference>
<dbReference type="EMBL" id="JAFDVH010000021">
    <property type="protein sequence ID" value="KAG7457707.1"/>
    <property type="molecule type" value="Genomic_DNA"/>
</dbReference>
<name>A0A9D3PFZ6_MEGAT</name>
<comment type="caution">
    <text evidence="6">The sequence shown here is derived from an EMBL/GenBank/DDBJ whole genome shotgun (WGS) entry which is preliminary data.</text>
</comment>
<organism evidence="6 7">
    <name type="scientific">Megalops atlanticus</name>
    <name type="common">Tarpon</name>
    <name type="synonym">Clupea gigantea</name>
    <dbReference type="NCBI Taxonomy" id="7932"/>
    <lineage>
        <taxon>Eukaryota</taxon>
        <taxon>Metazoa</taxon>
        <taxon>Chordata</taxon>
        <taxon>Craniata</taxon>
        <taxon>Vertebrata</taxon>
        <taxon>Euteleostomi</taxon>
        <taxon>Actinopterygii</taxon>
        <taxon>Neopterygii</taxon>
        <taxon>Teleostei</taxon>
        <taxon>Elopiformes</taxon>
        <taxon>Megalopidae</taxon>
        <taxon>Megalops</taxon>
    </lineage>
</organism>
<evidence type="ECO:0000256" key="3">
    <source>
        <dbReference type="ARBA" id="ARBA00022741"/>
    </source>
</evidence>